<gene>
    <name evidence="1" type="ORF">HNQ94_002808</name>
</gene>
<dbReference type="EMBL" id="JACHGH010000008">
    <property type="protein sequence ID" value="MBB6454333.1"/>
    <property type="molecule type" value="Genomic_DNA"/>
</dbReference>
<reference evidence="1 2" key="1">
    <citation type="submission" date="2020-08" db="EMBL/GenBank/DDBJ databases">
        <title>Genomic Encyclopedia of Type Strains, Phase IV (KMG-IV): sequencing the most valuable type-strain genomes for metagenomic binning, comparative biology and taxonomic classification.</title>
        <authorList>
            <person name="Goeker M."/>
        </authorList>
    </citation>
    <scope>NUCLEOTIDE SEQUENCE [LARGE SCALE GENOMIC DNA]</scope>
    <source>
        <strain evidence="1 2">DSM 19612</strain>
    </source>
</reference>
<proteinExistence type="predicted"/>
<dbReference type="Pfam" id="PF12438">
    <property type="entry name" value="DUF3679"/>
    <property type="match status" value="1"/>
</dbReference>
<evidence type="ECO:0000313" key="1">
    <source>
        <dbReference type="EMBL" id="MBB6454333.1"/>
    </source>
</evidence>
<name>A0A841Q7M1_9BACI</name>
<evidence type="ECO:0000313" key="2">
    <source>
        <dbReference type="Proteomes" id="UP000581688"/>
    </source>
</evidence>
<comment type="caution">
    <text evidence="1">The sequence shown here is derived from an EMBL/GenBank/DDBJ whole genome shotgun (WGS) entry which is preliminary data.</text>
</comment>
<dbReference type="InterPro" id="IPR020534">
    <property type="entry name" value="Uncharacterised_YqxA"/>
</dbReference>
<dbReference type="AlphaFoldDB" id="A0A841Q7M1"/>
<protein>
    <recommendedName>
        <fullName evidence="3">DUF3679 domain-containing protein</fullName>
    </recommendedName>
</protein>
<evidence type="ECO:0008006" key="3">
    <source>
        <dbReference type="Google" id="ProtNLM"/>
    </source>
</evidence>
<organism evidence="1 2">
    <name type="scientific">Salirhabdus euzebyi</name>
    <dbReference type="NCBI Taxonomy" id="394506"/>
    <lineage>
        <taxon>Bacteria</taxon>
        <taxon>Bacillati</taxon>
        <taxon>Bacillota</taxon>
        <taxon>Bacilli</taxon>
        <taxon>Bacillales</taxon>
        <taxon>Bacillaceae</taxon>
        <taxon>Salirhabdus</taxon>
    </lineage>
</organism>
<dbReference type="RefSeq" id="WP_174494608.1">
    <property type="nucleotide sequence ID" value="NZ_CADDWK010000001.1"/>
</dbReference>
<keyword evidence="2" id="KW-1185">Reference proteome</keyword>
<sequence length="114" mass="13231">MIRFTMTFFLMIILFLGGVIVGFDQAGSGMNKLRGNDVESYDALQTVKTEDNQFGVEVLGQTFTQESIDEKREEYKEIKEDVFTEKLAFALEKIVKWFYNILIQGAYQISQLFY</sequence>
<dbReference type="Proteomes" id="UP000581688">
    <property type="component" value="Unassembled WGS sequence"/>
</dbReference>
<accession>A0A841Q7M1</accession>